<feature type="region of interest" description="Disordered" evidence="1">
    <location>
        <begin position="585"/>
        <end position="646"/>
    </location>
</feature>
<keyword evidence="3" id="KW-1185">Reference proteome</keyword>
<dbReference type="Proteomes" id="UP000033647">
    <property type="component" value="Unassembled WGS sequence"/>
</dbReference>
<dbReference type="Pfam" id="PF11957">
    <property type="entry name" value="efThoc1"/>
    <property type="match status" value="1"/>
</dbReference>
<dbReference type="InterPro" id="IPR021861">
    <property type="entry name" value="THO_THOC1"/>
</dbReference>
<organism evidence="2 3">
    <name type="scientific">Zymoseptoria brevis</name>
    <dbReference type="NCBI Taxonomy" id="1047168"/>
    <lineage>
        <taxon>Eukaryota</taxon>
        <taxon>Fungi</taxon>
        <taxon>Dikarya</taxon>
        <taxon>Ascomycota</taxon>
        <taxon>Pezizomycotina</taxon>
        <taxon>Dothideomycetes</taxon>
        <taxon>Dothideomycetidae</taxon>
        <taxon>Mycosphaerellales</taxon>
        <taxon>Mycosphaerellaceae</taxon>
        <taxon>Zymoseptoria</taxon>
    </lineage>
</organism>
<dbReference type="GO" id="GO:0006406">
    <property type="term" value="P:mRNA export from nucleus"/>
    <property type="evidence" value="ECO:0007669"/>
    <property type="project" value="TreeGrafter"/>
</dbReference>
<protein>
    <submittedName>
        <fullName evidence="2">THO complex subunit Tho1 like protein</fullName>
    </submittedName>
</protein>
<reference evidence="2 3" key="1">
    <citation type="submission" date="2015-03" db="EMBL/GenBank/DDBJ databases">
        <title>RNA-seq based gene annotation and comparative genomics of four Zymoseptoria species reveal species-specific pathogenicity related genes and transposable element activity.</title>
        <authorList>
            <person name="Grandaubert J."/>
            <person name="Bhattacharyya A."/>
            <person name="Stukenbrock E.H."/>
        </authorList>
    </citation>
    <scope>NUCLEOTIDE SEQUENCE [LARGE SCALE GENOMIC DNA]</scope>
    <source>
        <strain evidence="2 3">Zb18110</strain>
    </source>
</reference>
<proteinExistence type="predicted"/>
<dbReference type="EMBL" id="LAFY01000402">
    <property type="protein sequence ID" value="KJX98484.1"/>
    <property type="molecule type" value="Genomic_DNA"/>
</dbReference>
<feature type="compositionally biased region" description="Acidic residues" evidence="1">
    <location>
        <begin position="593"/>
        <end position="603"/>
    </location>
</feature>
<evidence type="ECO:0000313" key="2">
    <source>
        <dbReference type="EMBL" id="KJX98484.1"/>
    </source>
</evidence>
<dbReference type="STRING" id="1047168.A0A0F4GM42"/>
<dbReference type="OrthoDB" id="10257415at2759"/>
<gene>
    <name evidence="2" type="ORF">TI39_contig410g00002</name>
</gene>
<dbReference type="GO" id="GO:0000445">
    <property type="term" value="C:THO complex part of transcription export complex"/>
    <property type="evidence" value="ECO:0007669"/>
    <property type="project" value="TreeGrafter"/>
</dbReference>
<comment type="caution">
    <text evidence="2">The sequence shown here is derived from an EMBL/GenBank/DDBJ whole genome shotgun (WGS) entry which is preliminary data.</text>
</comment>
<evidence type="ECO:0000313" key="3">
    <source>
        <dbReference type="Proteomes" id="UP000033647"/>
    </source>
</evidence>
<sequence length="646" mass="71969">MAVEVASDLQVVAQITSRLQSLLRRASAVKPETSVEPALPTAEFVEDIEALLDDFAEHHDQQYKFSAVESAVREVFYSLITSTSISDPAFVGVWNLLDIVLICGDRGRCDPALICLLLEELLDSQTTDGCRIVFDYLDSRRDRLAQRDFHKKNLIFLRSCNELLRRLSRAEDAIFCGRVFFFLFQTFPLGDKSSVNLRGEFHVENTTKFDESEVFPAEGNGEQMEIDSQPQEEPVKENTPAPAVPTKPGSKAVPIKAPQKKIPEEEALPASELYLIFWRLQHDFSDPTRLFDTAKFTAFKKGLASTIVKFKRTPTVVQTKADEEEKRGTKRKIGENGTADDSSDHLMDNYNPKYLTSKDLFDLELSDLAFQRHILVQALILIDFLLSLTDKAKKRLASLTTTNKSMLYSFALNEGDTQWATTTRSTITSYISSTAEGRQYCRMVETVLARDKNWVRWKVESCPSIVRGPVSTEQEMAARKGAAQATRPRKIPDKPMGAMNLSFLDEGSGGGLEALKDPARYTAPTIEQLVDKVKTDKLDADFAADDEEKASFENAIQNAKWRALRQARSSNLSLLNKVESTKDLEEMPIVTAEDLEAEAETEAAEQNGDDAAATNSTNAGERENTTVVDEVVADAPEEETAVTEAA</sequence>
<name>A0A0F4GM42_9PEZI</name>
<feature type="region of interest" description="Disordered" evidence="1">
    <location>
        <begin position="218"/>
        <end position="258"/>
    </location>
</feature>
<dbReference type="PANTHER" id="PTHR13265">
    <property type="entry name" value="THO COMPLEX SUBUNIT 1"/>
    <property type="match status" value="1"/>
</dbReference>
<dbReference type="AlphaFoldDB" id="A0A0F4GM42"/>
<accession>A0A0F4GM42</accession>
<feature type="region of interest" description="Disordered" evidence="1">
    <location>
        <begin position="321"/>
        <end position="345"/>
    </location>
</feature>
<dbReference type="PANTHER" id="PTHR13265:SF0">
    <property type="entry name" value="HPR1"/>
    <property type="match status" value="1"/>
</dbReference>
<evidence type="ECO:0000256" key="1">
    <source>
        <dbReference type="SAM" id="MobiDB-lite"/>
    </source>
</evidence>
<feature type="compositionally biased region" description="Acidic residues" evidence="1">
    <location>
        <begin position="631"/>
        <end position="646"/>
    </location>
</feature>